<dbReference type="STRING" id="1121409.SAMN02745124_00641"/>
<name>A0A1M5T7L8_9BACT</name>
<sequence>MNISKEKCVGCANCIPICSVGAIYIGEDGLAEINTETCVECHNCYRSLSFEHLQPGLTRTIRRILKKFGLRFQPDPDVCPTEAFIPDELSWPRIVRRAFSDPMVTHESTGVHGRGTEEVKTNDVSHRIKPGDVGIVVEFGRPGIGVYFREVQKATMAMAAARVVFEEGNPVTQMMADRQIGTIREDVLDEKVLSCIVEITVPLDDTVRVLGVVKQICQAAETVISIGVSTVCDEAGNDPIRELLEREGYQVGWAKVNLGLGRASNASISTAGGAQ</sequence>
<dbReference type="Gene3D" id="3.30.70.20">
    <property type="match status" value="1"/>
</dbReference>
<organism evidence="2 3">
    <name type="scientific">Desulfofustis glycolicus DSM 9705</name>
    <dbReference type="NCBI Taxonomy" id="1121409"/>
    <lineage>
        <taxon>Bacteria</taxon>
        <taxon>Pseudomonadati</taxon>
        <taxon>Thermodesulfobacteriota</taxon>
        <taxon>Desulfobulbia</taxon>
        <taxon>Desulfobulbales</taxon>
        <taxon>Desulfocapsaceae</taxon>
        <taxon>Desulfofustis</taxon>
    </lineage>
</organism>
<protein>
    <submittedName>
        <fullName evidence="2">4Fe-4S binding domain-containing protein</fullName>
    </submittedName>
</protein>
<evidence type="ECO:0000259" key="1">
    <source>
        <dbReference type="PROSITE" id="PS51379"/>
    </source>
</evidence>
<reference evidence="2 3" key="1">
    <citation type="submission" date="2016-11" db="EMBL/GenBank/DDBJ databases">
        <authorList>
            <person name="Jaros S."/>
            <person name="Januszkiewicz K."/>
            <person name="Wedrychowicz H."/>
        </authorList>
    </citation>
    <scope>NUCLEOTIDE SEQUENCE [LARGE SCALE GENOMIC DNA]</scope>
    <source>
        <strain evidence="2 3">DSM 9705</strain>
    </source>
</reference>
<dbReference type="Proteomes" id="UP000184139">
    <property type="component" value="Unassembled WGS sequence"/>
</dbReference>
<dbReference type="OrthoDB" id="9808559at2"/>
<dbReference type="RefSeq" id="WP_073373367.1">
    <property type="nucleotide sequence ID" value="NZ_FQXS01000002.1"/>
</dbReference>
<accession>A0A1M5T7L8</accession>
<dbReference type="SUPFAM" id="SSF54862">
    <property type="entry name" value="4Fe-4S ferredoxins"/>
    <property type="match status" value="1"/>
</dbReference>
<evidence type="ECO:0000313" key="2">
    <source>
        <dbReference type="EMBL" id="SHH46678.1"/>
    </source>
</evidence>
<evidence type="ECO:0000313" key="3">
    <source>
        <dbReference type="Proteomes" id="UP000184139"/>
    </source>
</evidence>
<dbReference type="Pfam" id="PF00037">
    <property type="entry name" value="Fer4"/>
    <property type="match status" value="1"/>
</dbReference>
<dbReference type="EMBL" id="FQXS01000002">
    <property type="protein sequence ID" value="SHH46678.1"/>
    <property type="molecule type" value="Genomic_DNA"/>
</dbReference>
<dbReference type="PROSITE" id="PS51379">
    <property type="entry name" value="4FE4S_FER_2"/>
    <property type="match status" value="1"/>
</dbReference>
<proteinExistence type="predicted"/>
<gene>
    <name evidence="2" type="ORF">SAMN02745124_00641</name>
</gene>
<feature type="domain" description="4Fe-4S ferredoxin-type" evidence="1">
    <location>
        <begin position="1"/>
        <end position="28"/>
    </location>
</feature>
<keyword evidence="3" id="KW-1185">Reference proteome</keyword>
<dbReference type="InterPro" id="IPR017896">
    <property type="entry name" value="4Fe4S_Fe-S-bd"/>
</dbReference>
<dbReference type="AlphaFoldDB" id="A0A1M5T7L8"/>